<dbReference type="InterPro" id="IPR001119">
    <property type="entry name" value="SLH_dom"/>
</dbReference>
<evidence type="ECO:0000256" key="2">
    <source>
        <dbReference type="SAM" id="SignalP"/>
    </source>
</evidence>
<dbReference type="Pfam" id="PF00395">
    <property type="entry name" value="SLH"/>
    <property type="match status" value="1"/>
</dbReference>
<evidence type="ECO:0000313" key="5">
    <source>
        <dbReference type="Proteomes" id="UP000199017"/>
    </source>
</evidence>
<dbReference type="PANTHER" id="PTHR43308">
    <property type="entry name" value="OUTER MEMBRANE PROTEIN ALPHA-RELATED"/>
    <property type="match status" value="1"/>
</dbReference>
<reference evidence="4 5" key="1">
    <citation type="submission" date="2016-10" db="EMBL/GenBank/DDBJ databases">
        <authorList>
            <person name="de Groot N.N."/>
        </authorList>
    </citation>
    <scope>NUCLEOTIDE SEQUENCE [LARGE SCALE GENOMIC DNA]</scope>
    <source>
        <strain evidence="5">P4B,CCM 7963,CECT 7998,DSM 25260,IBRC-M 10614,KCTC 13821</strain>
    </source>
</reference>
<sequence length="100" mass="11112">MKRHTFILAAVLLWSTPVTVYADSHLSAIQGKDSVFTDIGSTYWAYNEIDRIRTLGIFQGYADGTFRPSNSITRIQTIVTAVRLLGLEEEANAKEFSTPG</sequence>
<feature type="signal peptide" evidence="2">
    <location>
        <begin position="1"/>
        <end position="22"/>
    </location>
</feature>
<protein>
    <submittedName>
        <fullName evidence="4">S-layer homology domain-containing protein</fullName>
    </submittedName>
</protein>
<feature type="chain" id="PRO_5011495241" evidence="2">
    <location>
        <begin position="23"/>
        <end position="100"/>
    </location>
</feature>
<dbReference type="Proteomes" id="UP000199017">
    <property type="component" value="Unassembled WGS sequence"/>
</dbReference>
<proteinExistence type="predicted"/>
<organism evidence="4 5">
    <name type="scientific">Alteribacillus bidgolensis</name>
    <dbReference type="NCBI Taxonomy" id="930129"/>
    <lineage>
        <taxon>Bacteria</taxon>
        <taxon>Bacillati</taxon>
        <taxon>Bacillota</taxon>
        <taxon>Bacilli</taxon>
        <taxon>Bacillales</taxon>
        <taxon>Bacillaceae</taxon>
        <taxon>Alteribacillus</taxon>
    </lineage>
</organism>
<evidence type="ECO:0000259" key="3">
    <source>
        <dbReference type="PROSITE" id="PS51272"/>
    </source>
</evidence>
<dbReference type="PANTHER" id="PTHR43308:SF5">
    <property type="entry name" value="S-LAYER PROTEIN _ PEPTIDOGLYCAN ENDO-BETA-N-ACETYLGLUCOSAMINIDASE"/>
    <property type="match status" value="1"/>
</dbReference>
<feature type="domain" description="SLH" evidence="3">
    <location>
        <begin position="32"/>
        <end position="95"/>
    </location>
</feature>
<dbReference type="PROSITE" id="PS51272">
    <property type="entry name" value="SLH"/>
    <property type="match status" value="1"/>
</dbReference>
<dbReference type="RefSeq" id="WP_091579985.1">
    <property type="nucleotide sequence ID" value="NZ_FNDU01000001.1"/>
</dbReference>
<gene>
    <name evidence="4" type="ORF">SAMN05216352_101342</name>
</gene>
<evidence type="ECO:0000313" key="4">
    <source>
        <dbReference type="EMBL" id="SDH45537.1"/>
    </source>
</evidence>
<dbReference type="EMBL" id="FNDU01000001">
    <property type="protein sequence ID" value="SDH45537.1"/>
    <property type="molecule type" value="Genomic_DNA"/>
</dbReference>
<dbReference type="STRING" id="930129.SAMN05216352_101342"/>
<evidence type="ECO:0000256" key="1">
    <source>
        <dbReference type="ARBA" id="ARBA00022729"/>
    </source>
</evidence>
<dbReference type="InterPro" id="IPR051465">
    <property type="entry name" value="Cell_Envelope_Struct_Comp"/>
</dbReference>
<keyword evidence="5" id="KW-1185">Reference proteome</keyword>
<dbReference type="OrthoDB" id="5845122at2"/>
<keyword evidence="1 2" id="KW-0732">Signal</keyword>
<name>A0A1G8CJ84_9BACI</name>
<accession>A0A1G8CJ84</accession>
<dbReference type="AlphaFoldDB" id="A0A1G8CJ84"/>